<dbReference type="HOGENOM" id="CLU_2378567_0_0_1"/>
<dbReference type="AlphaFoldDB" id="A0A0C9VLW3"/>
<organism evidence="1 2">
    <name type="scientific">Sphaerobolus stellatus (strain SS14)</name>
    <dbReference type="NCBI Taxonomy" id="990650"/>
    <lineage>
        <taxon>Eukaryota</taxon>
        <taxon>Fungi</taxon>
        <taxon>Dikarya</taxon>
        <taxon>Basidiomycota</taxon>
        <taxon>Agaricomycotina</taxon>
        <taxon>Agaricomycetes</taxon>
        <taxon>Phallomycetidae</taxon>
        <taxon>Geastrales</taxon>
        <taxon>Sphaerobolaceae</taxon>
        <taxon>Sphaerobolus</taxon>
    </lineage>
</organism>
<feature type="non-terminal residue" evidence="1">
    <location>
        <position position="95"/>
    </location>
</feature>
<name>A0A0C9VLW3_SPHS4</name>
<gene>
    <name evidence="1" type="ORF">M422DRAFT_781278</name>
</gene>
<evidence type="ECO:0000313" key="2">
    <source>
        <dbReference type="Proteomes" id="UP000054279"/>
    </source>
</evidence>
<reference evidence="1 2" key="1">
    <citation type="submission" date="2014-06" db="EMBL/GenBank/DDBJ databases">
        <title>Evolutionary Origins and Diversification of the Mycorrhizal Mutualists.</title>
        <authorList>
            <consortium name="DOE Joint Genome Institute"/>
            <consortium name="Mycorrhizal Genomics Consortium"/>
            <person name="Kohler A."/>
            <person name="Kuo A."/>
            <person name="Nagy L.G."/>
            <person name="Floudas D."/>
            <person name="Copeland A."/>
            <person name="Barry K.W."/>
            <person name="Cichocki N."/>
            <person name="Veneault-Fourrey C."/>
            <person name="LaButti K."/>
            <person name="Lindquist E.A."/>
            <person name="Lipzen A."/>
            <person name="Lundell T."/>
            <person name="Morin E."/>
            <person name="Murat C."/>
            <person name="Riley R."/>
            <person name="Ohm R."/>
            <person name="Sun H."/>
            <person name="Tunlid A."/>
            <person name="Henrissat B."/>
            <person name="Grigoriev I.V."/>
            <person name="Hibbett D.S."/>
            <person name="Martin F."/>
        </authorList>
    </citation>
    <scope>NUCLEOTIDE SEQUENCE [LARGE SCALE GENOMIC DNA]</scope>
    <source>
        <strain evidence="1 2">SS14</strain>
    </source>
</reference>
<protein>
    <submittedName>
        <fullName evidence="1">Uncharacterized protein</fullName>
    </submittedName>
</protein>
<dbReference type="EMBL" id="KN837157">
    <property type="protein sequence ID" value="KIJ38830.1"/>
    <property type="molecule type" value="Genomic_DNA"/>
</dbReference>
<keyword evidence="2" id="KW-1185">Reference proteome</keyword>
<evidence type="ECO:0000313" key="1">
    <source>
        <dbReference type="EMBL" id="KIJ38830.1"/>
    </source>
</evidence>
<sequence>MGYRSDLASTCYLSFNNASTSSTHVEPFIVSSQATSPCIVPCLFHQPLLTLSLTIPFNISRFRHVFNVFKLFTYHQPQTISSTSDHVRLNGFVWL</sequence>
<dbReference type="Proteomes" id="UP000054279">
    <property type="component" value="Unassembled WGS sequence"/>
</dbReference>
<proteinExistence type="predicted"/>
<accession>A0A0C9VLW3</accession>